<keyword evidence="3" id="KW-1185">Reference proteome</keyword>
<dbReference type="InterPro" id="IPR016571">
    <property type="entry name" value="Spore_coat_assembly_CotJB"/>
</dbReference>
<feature type="domain" description="Protein CotJB" evidence="1">
    <location>
        <begin position="9"/>
        <end position="84"/>
    </location>
</feature>
<dbReference type="InterPro" id="IPR024207">
    <property type="entry name" value="CotJB_dom"/>
</dbReference>
<comment type="caution">
    <text evidence="2">The sequence shown here is derived from an EMBL/GenBank/DDBJ whole genome shotgun (WGS) entry which is preliminary data.</text>
</comment>
<keyword evidence="2" id="KW-0946">Virion</keyword>
<organism evidence="2 3">
    <name type="scientific">Clostridium polyendosporum</name>
    <dbReference type="NCBI Taxonomy" id="69208"/>
    <lineage>
        <taxon>Bacteria</taxon>
        <taxon>Bacillati</taxon>
        <taxon>Bacillota</taxon>
        <taxon>Clostridia</taxon>
        <taxon>Eubacteriales</taxon>
        <taxon>Clostridiaceae</taxon>
        <taxon>Clostridium</taxon>
    </lineage>
</organism>
<proteinExistence type="predicted"/>
<dbReference type="EMBL" id="BOPZ01000018">
    <property type="protein sequence ID" value="GIM29509.1"/>
    <property type="molecule type" value="Genomic_DNA"/>
</dbReference>
<evidence type="ECO:0000313" key="3">
    <source>
        <dbReference type="Proteomes" id="UP000679179"/>
    </source>
</evidence>
<dbReference type="Pfam" id="PF12652">
    <property type="entry name" value="CotJB"/>
    <property type="match status" value="1"/>
</dbReference>
<keyword evidence="2" id="KW-0167">Capsid protein</keyword>
<reference evidence="2" key="1">
    <citation type="submission" date="2021-03" db="EMBL/GenBank/DDBJ databases">
        <title>Taxonomic study of Clostridium polyendosporum from meadow-gley soil under rice.</title>
        <authorList>
            <person name="Kobayashi H."/>
            <person name="Tanizawa Y."/>
            <person name="Yagura M."/>
        </authorList>
    </citation>
    <scope>NUCLEOTIDE SEQUENCE</scope>
    <source>
        <strain evidence="2">JCM 30710</strain>
    </source>
</reference>
<sequence>MSDCTKKKDMLNKIRELEFATVDLNLYLDTHPRCEKALTDYNCITEELIKLKKLYEQKYGPLTHFGYGTSDYPWQWIDEPWPWESGE</sequence>
<protein>
    <submittedName>
        <fullName evidence="2">Spore coat protein CotJB</fullName>
    </submittedName>
</protein>
<accession>A0A919S148</accession>
<dbReference type="RefSeq" id="WP_212904204.1">
    <property type="nucleotide sequence ID" value="NZ_BOPZ01000018.1"/>
</dbReference>
<dbReference type="AlphaFoldDB" id="A0A919S148"/>
<dbReference type="PIRSF" id="PIRSF010606">
    <property type="entry name" value="Spore_coat_CotJB"/>
    <property type="match status" value="1"/>
</dbReference>
<dbReference type="Proteomes" id="UP000679179">
    <property type="component" value="Unassembled WGS sequence"/>
</dbReference>
<evidence type="ECO:0000313" key="2">
    <source>
        <dbReference type="EMBL" id="GIM29509.1"/>
    </source>
</evidence>
<evidence type="ECO:0000259" key="1">
    <source>
        <dbReference type="Pfam" id="PF12652"/>
    </source>
</evidence>
<gene>
    <name evidence="2" type="ORF">CPJCM30710_21750</name>
</gene>
<name>A0A919S148_9CLOT</name>